<organism evidence="1 2">
    <name type="scientific">Salinimicrobium catena</name>
    <dbReference type="NCBI Taxonomy" id="390640"/>
    <lineage>
        <taxon>Bacteria</taxon>
        <taxon>Pseudomonadati</taxon>
        <taxon>Bacteroidota</taxon>
        <taxon>Flavobacteriia</taxon>
        <taxon>Flavobacteriales</taxon>
        <taxon>Flavobacteriaceae</taxon>
        <taxon>Salinimicrobium</taxon>
    </lineage>
</organism>
<sequence length="72" mass="8335">MKLLQSLFAPGCPFPSEIEHSFFSQSTGIEVLTLGTTSKYVEVNNDFYIFKFWQVKNSREENTFFTLQNNST</sequence>
<dbReference type="EMBL" id="FNUG01000001">
    <property type="protein sequence ID" value="SEE37620.1"/>
    <property type="molecule type" value="Genomic_DNA"/>
</dbReference>
<reference evidence="1 2" key="1">
    <citation type="submission" date="2016-10" db="EMBL/GenBank/DDBJ databases">
        <authorList>
            <person name="de Groot N.N."/>
        </authorList>
    </citation>
    <scope>NUCLEOTIDE SEQUENCE [LARGE SCALE GENOMIC DNA]</scope>
    <source>
        <strain evidence="1 2">DSM 23553</strain>
    </source>
</reference>
<keyword evidence="2" id="KW-1185">Reference proteome</keyword>
<evidence type="ECO:0000313" key="1">
    <source>
        <dbReference type="EMBL" id="SEE37620.1"/>
    </source>
</evidence>
<gene>
    <name evidence="1" type="ORF">SAMN04488034_101385</name>
</gene>
<dbReference type="STRING" id="390640.SAMN04488034_101385"/>
<name>A0A1H5IBR4_9FLAO</name>
<proteinExistence type="predicted"/>
<protein>
    <submittedName>
        <fullName evidence="1">Uncharacterized protein</fullName>
    </submittedName>
</protein>
<dbReference type="AlphaFoldDB" id="A0A1H5IBR4"/>
<accession>A0A1H5IBR4</accession>
<evidence type="ECO:0000313" key="2">
    <source>
        <dbReference type="Proteomes" id="UP000199448"/>
    </source>
</evidence>
<dbReference type="Proteomes" id="UP000199448">
    <property type="component" value="Unassembled WGS sequence"/>
</dbReference>